<dbReference type="AlphaFoldDB" id="A0A917IVC7"/>
<reference evidence="2" key="2">
    <citation type="submission" date="2020-09" db="EMBL/GenBank/DDBJ databases">
        <authorList>
            <person name="Sun Q."/>
            <person name="Zhou Y."/>
        </authorList>
    </citation>
    <scope>NUCLEOTIDE SEQUENCE</scope>
    <source>
        <strain evidence="2">CGMCC 1.15290</strain>
    </source>
</reference>
<dbReference type="RefSeq" id="WP_188951795.1">
    <property type="nucleotide sequence ID" value="NZ_BMIB01000002.1"/>
</dbReference>
<proteinExistence type="predicted"/>
<feature type="signal peptide" evidence="1">
    <location>
        <begin position="1"/>
        <end position="22"/>
    </location>
</feature>
<evidence type="ECO:0000313" key="3">
    <source>
        <dbReference type="Proteomes" id="UP000627292"/>
    </source>
</evidence>
<dbReference type="Proteomes" id="UP000627292">
    <property type="component" value="Unassembled WGS sequence"/>
</dbReference>
<accession>A0A917IVC7</accession>
<keyword evidence="1" id="KW-0732">Signal</keyword>
<name>A0A917IVC7_9BACT</name>
<dbReference type="EMBL" id="BMIB01000002">
    <property type="protein sequence ID" value="GGH65643.1"/>
    <property type="molecule type" value="Genomic_DNA"/>
</dbReference>
<gene>
    <name evidence="2" type="ORF">GCM10011379_18990</name>
</gene>
<keyword evidence="3" id="KW-1185">Reference proteome</keyword>
<protein>
    <submittedName>
        <fullName evidence="2">Uncharacterized protein</fullName>
    </submittedName>
</protein>
<reference evidence="2" key="1">
    <citation type="journal article" date="2014" name="Int. J. Syst. Evol. Microbiol.">
        <title>Complete genome sequence of Corynebacterium casei LMG S-19264T (=DSM 44701T), isolated from a smear-ripened cheese.</title>
        <authorList>
            <consortium name="US DOE Joint Genome Institute (JGI-PGF)"/>
            <person name="Walter F."/>
            <person name="Albersmeier A."/>
            <person name="Kalinowski J."/>
            <person name="Ruckert C."/>
        </authorList>
    </citation>
    <scope>NUCLEOTIDE SEQUENCE</scope>
    <source>
        <strain evidence="2">CGMCC 1.15290</strain>
    </source>
</reference>
<comment type="caution">
    <text evidence="2">The sequence shown here is derived from an EMBL/GenBank/DDBJ whole genome shotgun (WGS) entry which is preliminary data.</text>
</comment>
<evidence type="ECO:0000313" key="2">
    <source>
        <dbReference type="EMBL" id="GGH65643.1"/>
    </source>
</evidence>
<evidence type="ECO:0000256" key="1">
    <source>
        <dbReference type="SAM" id="SignalP"/>
    </source>
</evidence>
<feature type="chain" id="PRO_5037617353" evidence="1">
    <location>
        <begin position="23"/>
        <end position="83"/>
    </location>
</feature>
<sequence>MNNSKIILSAVAAIAAIGGAFALKANKFSGTPLLIDVDQDGTCTTQVLGFKSIAYQQGYLFNYATVTQQESKDCSRAYYQITP</sequence>
<organism evidence="2 3">
    <name type="scientific">Filimonas zeae</name>
    <dbReference type="NCBI Taxonomy" id="1737353"/>
    <lineage>
        <taxon>Bacteria</taxon>
        <taxon>Pseudomonadati</taxon>
        <taxon>Bacteroidota</taxon>
        <taxon>Chitinophagia</taxon>
        <taxon>Chitinophagales</taxon>
        <taxon>Chitinophagaceae</taxon>
        <taxon>Filimonas</taxon>
    </lineage>
</organism>